<keyword evidence="4" id="KW-1185">Reference proteome</keyword>
<accession>A0A0D5NGL9</accession>
<name>A0A0D5NGL9_9BACL</name>
<feature type="transmembrane region" description="Helical" evidence="2">
    <location>
        <begin position="37"/>
        <end position="61"/>
    </location>
</feature>
<reference evidence="4" key="2">
    <citation type="submission" date="2015-03" db="EMBL/GenBank/DDBJ databases">
        <title>Genome sequence of Paenibacillus beijingensis strain DSM 24997T.</title>
        <authorList>
            <person name="Kwak Y."/>
            <person name="Shin J.-H."/>
        </authorList>
    </citation>
    <scope>NUCLEOTIDE SEQUENCE [LARGE SCALE GENOMIC DNA]</scope>
    <source>
        <strain evidence="4">DSM 24997</strain>
    </source>
</reference>
<feature type="region of interest" description="Disordered" evidence="1">
    <location>
        <begin position="1205"/>
        <end position="1224"/>
    </location>
</feature>
<feature type="compositionally biased region" description="Low complexity" evidence="1">
    <location>
        <begin position="1118"/>
        <end position="1143"/>
    </location>
</feature>
<gene>
    <name evidence="3" type="ORF">VN24_06325</name>
</gene>
<dbReference type="PATRIC" id="fig|1126833.4.peg.1373"/>
<evidence type="ECO:0000313" key="4">
    <source>
        <dbReference type="Proteomes" id="UP000032633"/>
    </source>
</evidence>
<feature type="compositionally biased region" description="Low complexity" evidence="1">
    <location>
        <begin position="1067"/>
        <end position="1109"/>
    </location>
</feature>
<reference evidence="3 4" key="1">
    <citation type="journal article" date="2015" name="J. Biotechnol.">
        <title>Complete genome sequence of Paenibacillus beijingensis 7188(T) (=DSM 24997(T)), a novel rhizobacterium from jujube garden soil.</title>
        <authorList>
            <person name="Kwak Y."/>
            <person name="Shin J.H."/>
        </authorList>
    </citation>
    <scope>NUCLEOTIDE SEQUENCE [LARGE SCALE GENOMIC DNA]</scope>
    <source>
        <strain evidence="3 4">DSM 24997</strain>
    </source>
</reference>
<dbReference type="EMBL" id="CP011058">
    <property type="protein sequence ID" value="AJY74265.1"/>
    <property type="molecule type" value="Genomic_DNA"/>
</dbReference>
<dbReference type="OrthoDB" id="5091522at2"/>
<keyword evidence="2" id="KW-0812">Transmembrane</keyword>
<evidence type="ECO:0000256" key="1">
    <source>
        <dbReference type="SAM" id="MobiDB-lite"/>
    </source>
</evidence>
<protein>
    <submittedName>
        <fullName evidence="3">Uncharacterized protein</fullName>
    </submittedName>
</protein>
<feature type="region of interest" description="Disordered" evidence="1">
    <location>
        <begin position="1038"/>
        <end position="1160"/>
    </location>
</feature>
<feature type="transmembrane region" description="Helical" evidence="2">
    <location>
        <begin position="73"/>
        <end position="98"/>
    </location>
</feature>
<feature type="compositionally biased region" description="Polar residues" evidence="1">
    <location>
        <begin position="1046"/>
        <end position="1066"/>
    </location>
</feature>
<organism evidence="3 4">
    <name type="scientific">Paenibacillus beijingensis</name>
    <dbReference type="NCBI Taxonomy" id="1126833"/>
    <lineage>
        <taxon>Bacteria</taxon>
        <taxon>Bacillati</taxon>
        <taxon>Bacillota</taxon>
        <taxon>Bacilli</taxon>
        <taxon>Bacillales</taxon>
        <taxon>Paenibacillaceae</taxon>
        <taxon>Paenibacillus</taxon>
    </lineage>
</organism>
<evidence type="ECO:0000256" key="2">
    <source>
        <dbReference type="SAM" id="Phobius"/>
    </source>
</evidence>
<dbReference type="STRING" id="1126833.VN24_06325"/>
<keyword evidence="2" id="KW-1133">Transmembrane helix</keyword>
<proteinExistence type="predicted"/>
<evidence type="ECO:0000313" key="3">
    <source>
        <dbReference type="EMBL" id="AJY74265.1"/>
    </source>
</evidence>
<dbReference type="KEGG" id="pbj:VN24_06325"/>
<sequence>MSAFQMTTLLVALALFAFVAGSLKLSNYDKGERYLQFWSPLLAFVAGAVFLVAHDAIFAAIEKLLNEYMPQLVPYLFVVMNLAFLALFALVKAIGVFVHRAGRFIARRLKWAVSPVRFVAKRYVALLPKRVHHRLKRRDPNAGMVFFEEHQGTLRVKAEYRHAGLALHYASIVSGFLLAIYFVFAIVPELQPYSDLLPDHLAAAFLLLAECGWFLAGGKGKRQTQPPGTAEDRTNVSYRELFEEYKRLWPSQLLASGIVGDPRELEGKAEAQHGESMQAILQGLVQGRHLLVRDGMFLTASKAIFPALYRLLFQNKKLVLIVESEQDLAPGAEWFYRGIKEAGGPAFAWTAAPLATAVEQNLEADLLLVKTSDLLAETLMDYIQHEHEQHKSDLVVIMMEGEKLFAGHGNPLKLFASRLTGVLGGTPQFVVFSDWAEDLEDAMQKIFGVQADDITIHQSRSRELHYAAVAQDRGMLQQRIMPRLVHRWLDPEAALVIPAIKIGLEEIVVVDYGSMPGRDNIEELSENIVHAVKDYELPNQAADRLRQSIELHAREWSVAERGDALVICRDASHNLIQGIGRWWSAGKDNTIVVVVSPPYLLRDYLAANADFFLQNHRKISSIVPKPAANRKTAYLSMMDRLSRTWLTGMQLQGILRKAGIEESSLADGVRKYAELLGRTSARRDMLEVRFRKRFDRTEGRFKEDMLYRLNPEEAERYKKSVLPTYAVRLESGDTIAHIPGDVYQQYLPGQAASFGGRWYRIARIDDYLQRVELAVEPLTSPHLYKQSRTYAVRKDSVSQPNGSPVRWMIDRFELTFRAEFRSFDVHTNGYFDFSSGINLQSESAVYVPLSEEDQGSRRSYTQGNMLSITIQSLDGEFEQADRLAFTLSYLLNELFVTLYPYNHKCLSVSTALPDSFYAAGKDAARERLLQYVPRLKPANSQGNTKEIVQLYVFEDSLQNLGLIESVIQHWNHYIEILDDYLYWVFKQDGRAGDKENYLRHGGVTLPRDLLLRELAAMMRRWLPAQSLRTLRAQYEQRTAGAVPQADATSAGSSARPSAPTPAQLTESSPAAQPSAPSSGQPSAASSAPSVAPLSAQPTASPSAPSSGHPSAPPQESRPAVAGKGAAAAAAASSADASQQPAAVTGEAKRESKRERARRLRKERIAEEARAAEAEAAASIEFEAADGTVEPSGAVESEMAAVTVMPSATVESSDDRSKPNAKPQLDVPIATHDDLFAVYLDVRGVFLSGLKVRLRERIELSLVSGDGMRERIGTPIVEAPELEPGRQLYGQAVRFPDGVVHIRLAGDTARSDAIAALAHELTHIWQYDSLQLDVIPGEELEGLAKWAEIHVLEQLGYAGKAEKLREGLMDRNDRYGEGFRAVLMKLQEDPVSADPFAIMLAAYGRVKV</sequence>
<keyword evidence="2" id="KW-0472">Membrane</keyword>
<dbReference type="RefSeq" id="WP_045669701.1">
    <property type="nucleotide sequence ID" value="NZ_CP011058.1"/>
</dbReference>
<dbReference type="Proteomes" id="UP000032633">
    <property type="component" value="Chromosome"/>
</dbReference>
<feature type="transmembrane region" description="Helical" evidence="2">
    <location>
        <begin position="6"/>
        <end position="25"/>
    </location>
</feature>
<dbReference type="HOGENOM" id="CLU_253900_0_0_9"/>
<feature type="transmembrane region" description="Helical" evidence="2">
    <location>
        <begin position="165"/>
        <end position="188"/>
    </location>
</feature>